<evidence type="ECO:0000313" key="1">
    <source>
        <dbReference type="EMBL" id="VDC82688.1"/>
    </source>
</evidence>
<gene>
    <name evidence="1" type="ORF">BRAA03T13906Z</name>
</gene>
<dbReference type="EMBL" id="LR031572">
    <property type="protein sequence ID" value="VDC82688.1"/>
    <property type="molecule type" value="Genomic_DNA"/>
</dbReference>
<dbReference type="AlphaFoldDB" id="A0A3P6AEF0"/>
<sequence>MWSDRNEGEDEDLGMDDVCANIGRFFRRRALTKKMTEMRRPRPDYPFIEP</sequence>
<organism evidence="1">
    <name type="scientific">Brassica campestris</name>
    <name type="common">Field mustard</name>
    <dbReference type="NCBI Taxonomy" id="3711"/>
    <lineage>
        <taxon>Eukaryota</taxon>
        <taxon>Viridiplantae</taxon>
        <taxon>Streptophyta</taxon>
        <taxon>Embryophyta</taxon>
        <taxon>Tracheophyta</taxon>
        <taxon>Spermatophyta</taxon>
        <taxon>Magnoliopsida</taxon>
        <taxon>eudicotyledons</taxon>
        <taxon>Gunneridae</taxon>
        <taxon>Pentapetalae</taxon>
        <taxon>rosids</taxon>
        <taxon>malvids</taxon>
        <taxon>Brassicales</taxon>
        <taxon>Brassicaceae</taxon>
        <taxon>Brassiceae</taxon>
        <taxon>Brassica</taxon>
    </lineage>
</organism>
<protein>
    <submittedName>
        <fullName evidence="1">Uncharacterized protein</fullName>
    </submittedName>
</protein>
<proteinExistence type="predicted"/>
<accession>A0A3P6AEF0</accession>
<name>A0A3P6AEF0_BRACM</name>
<reference evidence="1" key="1">
    <citation type="submission" date="2018-11" db="EMBL/GenBank/DDBJ databases">
        <authorList>
            <consortium name="Genoscope - CEA"/>
            <person name="William W."/>
        </authorList>
    </citation>
    <scope>NUCLEOTIDE SEQUENCE</scope>
</reference>